<gene>
    <name evidence="2" type="ORF">AKJ38_03770</name>
</gene>
<proteinExistence type="predicted"/>
<reference evidence="2 3" key="1">
    <citation type="journal article" date="2016" name="Sci. Rep.">
        <title>Metabolic traits of an uncultured archaeal lineage -MSBL1- from brine pools of the Red Sea.</title>
        <authorList>
            <person name="Mwirichia R."/>
            <person name="Alam I."/>
            <person name="Rashid M."/>
            <person name="Vinu M."/>
            <person name="Ba-Alawi W."/>
            <person name="Anthony Kamau A."/>
            <person name="Kamanda Ngugi D."/>
            <person name="Goker M."/>
            <person name="Klenk H.P."/>
            <person name="Bajic V."/>
            <person name="Stingl U."/>
        </authorList>
    </citation>
    <scope>NUCLEOTIDE SEQUENCE [LARGE SCALE GENOMIC DNA]</scope>
    <source>
        <strain evidence="2">SCGC-AAA259I14</strain>
    </source>
</reference>
<evidence type="ECO:0000313" key="3">
    <source>
        <dbReference type="Proteomes" id="UP000070414"/>
    </source>
</evidence>
<dbReference type="EMBL" id="LHXS01000085">
    <property type="protein sequence ID" value="KXA96160.1"/>
    <property type="molecule type" value="Genomic_DNA"/>
</dbReference>
<comment type="caution">
    <text evidence="2">The sequence shown here is derived from an EMBL/GenBank/DDBJ whole genome shotgun (WGS) entry which is preliminary data.</text>
</comment>
<sequence>MVRLRRDFEEERSGDPVKMKLFRELSPSPYISKFRNLMRAGELEDLSEYLETLKRILRKDFPKEGEMERYAPRGSEAREKYEEAAEELGTVPEPAEPRE</sequence>
<organism evidence="2 3">
    <name type="scientific">candidate division MSBL1 archaeon SCGC-AAA259I14</name>
    <dbReference type="NCBI Taxonomy" id="1698268"/>
    <lineage>
        <taxon>Archaea</taxon>
        <taxon>Methanobacteriati</taxon>
        <taxon>Methanobacteriota</taxon>
        <taxon>candidate division MSBL1</taxon>
    </lineage>
</organism>
<dbReference type="AlphaFoldDB" id="A0A133UPS1"/>
<feature type="compositionally biased region" description="Basic and acidic residues" evidence="1">
    <location>
        <begin position="67"/>
        <end position="83"/>
    </location>
</feature>
<accession>A0A133UPS1</accession>
<evidence type="ECO:0000256" key="1">
    <source>
        <dbReference type="SAM" id="MobiDB-lite"/>
    </source>
</evidence>
<keyword evidence="3" id="KW-1185">Reference proteome</keyword>
<dbReference type="Proteomes" id="UP000070414">
    <property type="component" value="Unassembled WGS sequence"/>
</dbReference>
<name>A0A133UPS1_9EURY</name>
<evidence type="ECO:0000313" key="2">
    <source>
        <dbReference type="EMBL" id="KXA96160.1"/>
    </source>
</evidence>
<feature type="non-terminal residue" evidence="2">
    <location>
        <position position="99"/>
    </location>
</feature>
<feature type="region of interest" description="Disordered" evidence="1">
    <location>
        <begin position="67"/>
        <end position="99"/>
    </location>
</feature>
<protein>
    <submittedName>
        <fullName evidence="2">Uncharacterized protein</fullName>
    </submittedName>
</protein>